<dbReference type="EMBL" id="JARLKZ010000015">
    <property type="protein sequence ID" value="MEC0241976.1"/>
    <property type="molecule type" value="Genomic_DNA"/>
</dbReference>
<name>A0ABU6GUG9_9BACL</name>
<comment type="caution">
    <text evidence="1">The sequence shown here is derived from an EMBL/GenBank/DDBJ whole genome shotgun (WGS) entry which is preliminary data.</text>
</comment>
<keyword evidence="2" id="KW-1185">Reference proteome</keyword>
<evidence type="ECO:0000313" key="2">
    <source>
        <dbReference type="Proteomes" id="UP001344632"/>
    </source>
</evidence>
<dbReference type="InterPro" id="IPR015943">
    <property type="entry name" value="WD40/YVTN_repeat-like_dom_sf"/>
</dbReference>
<dbReference type="RefSeq" id="WP_326089705.1">
    <property type="nucleotide sequence ID" value="NZ_JARLKZ010000015.1"/>
</dbReference>
<accession>A0ABU6GUG9</accession>
<evidence type="ECO:0000313" key="1">
    <source>
        <dbReference type="EMBL" id="MEC0241976.1"/>
    </source>
</evidence>
<dbReference type="Proteomes" id="UP001344632">
    <property type="component" value="Unassembled WGS sequence"/>
</dbReference>
<proteinExistence type="predicted"/>
<reference evidence="1 2" key="1">
    <citation type="submission" date="2023-03" db="EMBL/GenBank/DDBJ databases">
        <title>Bacillus Genome Sequencing.</title>
        <authorList>
            <person name="Dunlap C."/>
        </authorList>
    </citation>
    <scope>NUCLEOTIDE SEQUENCE [LARGE SCALE GENOMIC DNA]</scope>
    <source>
        <strain evidence="1 2">BD-525</strain>
    </source>
</reference>
<organism evidence="1 2">
    <name type="scientific">Paenibacillus dokdonensis</name>
    <dbReference type="NCBI Taxonomy" id="2567944"/>
    <lineage>
        <taxon>Bacteria</taxon>
        <taxon>Bacillati</taxon>
        <taxon>Bacillota</taxon>
        <taxon>Bacilli</taxon>
        <taxon>Bacillales</taxon>
        <taxon>Paenibacillaceae</taxon>
        <taxon>Paenibacillus</taxon>
    </lineage>
</organism>
<dbReference type="Gene3D" id="2.130.10.10">
    <property type="entry name" value="YVTN repeat-like/Quinoprotein amine dehydrogenase"/>
    <property type="match status" value="1"/>
</dbReference>
<protein>
    <submittedName>
        <fullName evidence="1">WD40 repeat domain-containing protein</fullName>
    </submittedName>
</protein>
<sequence>MAKTMYPAMTNSPGTELSADITVAATTITVINGNALPAAPNLFTIGSDETAETVMYAGKSGDNLTGCTRGFDGTTAKGWATGAKVARYLTAYDINTLKENVEGISTETINKISAKLVGDLPGIYPVGISVFSLSAADSEAWKSAVGHSGTGDATLVETSKITGDYVIVQRVTFSNTPGVTAVYERTSLANNSWTGAWVKLVARSEFDKLGSDVAAHLADYVRQPAYAQTAGTATAYTVSLDPAPAMLPDGFGITIVPHVDSGASPTLKINSNATIGLKKQDGTAAEMKAGKPYTFRKVGSDFLASSGGEGVKINGQTEVTVKYGEPISAGDPVFVPFVRTPVAIDQPSQNVRDIAPHPNGQHLAVGNQVSKYLSIYYKNNDYAYVRGTVNVDVASMINSLSWSEDGNYLYVGVTDAPYFLIYKFDAANNTLTKLAQPSNLPGYTVNSVFVGGGIVVLCTSQSPYIHVYTPGADTITKVAQPAELPSSWVVSGAFSVDGSMLALSLASSPYLMIYKVSNKTLTKLANPATMPTARIAIAFSDNNHLYYGIAMNAPPFNLGSYLKSGDTLTMNGETRTEGNYFTKLTICDIKKILAGIVYGSSSSAAPFNASTYGISKSRIEKLPMGDTTDTGSLSALALSPDGRYLFVGASTVTPSLRAYMNYELAYKITSAAGATGAAFIGYAAENGSANETKKIMAIAK</sequence>
<dbReference type="SUPFAM" id="SSF75011">
    <property type="entry name" value="3-carboxy-cis,cis-mucoante lactonizing enzyme"/>
    <property type="match status" value="1"/>
</dbReference>
<gene>
    <name evidence="1" type="ORF">P4H66_19420</name>
</gene>